<dbReference type="EMBL" id="LT629750">
    <property type="protein sequence ID" value="SDT08976.1"/>
    <property type="molecule type" value="Genomic_DNA"/>
</dbReference>
<evidence type="ECO:0000313" key="2">
    <source>
        <dbReference type="Proteomes" id="UP000243904"/>
    </source>
</evidence>
<reference evidence="2" key="1">
    <citation type="submission" date="2016-10" db="EMBL/GenBank/DDBJ databases">
        <authorList>
            <person name="Varghese N."/>
            <person name="Submissions S."/>
        </authorList>
    </citation>
    <scope>NUCLEOTIDE SEQUENCE [LARGE SCALE GENOMIC DNA]</scope>
    <source>
        <strain evidence="2">GAS369</strain>
    </source>
</reference>
<dbReference type="AlphaFoldDB" id="A0A1H1XJU6"/>
<organism evidence="1 2">
    <name type="scientific">Bradyrhizobium canariense</name>
    <dbReference type="NCBI Taxonomy" id="255045"/>
    <lineage>
        <taxon>Bacteria</taxon>
        <taxon>Pseudomonadati</taxon>
        <taxon>Pseudomonadota</taxon>
        <taxon>Alphaproteobacteria</taxon>
        <taxon>Hyphomicrobiales</taxon>
        <taxon>Nitrobacteraceae</taxon>
        <taxon>Bradyrhizobium</taxon>
    </lineage>
</organism>
<sequence length="128" mass="14592">MRERIAQELALLRRHYGEDVEYREQGDWFLVPRYPTPELCQCLSTSVTFNLRPGYPGAEPYGFFAPSELRFGGQPYQAGSPPVAPPFPGQWTFFSWAPEGWFATNDLSSGSNLWGWARSFIARLREGP</sequence>
<evidence type="ECO:0000313" key="1">
    <source>
        <dbReference type="EMBL" id="SDT08976.1"/>
    </source>
</evidence>
<dbReference type="Proteomes" id="UP000243904">
    <property type="component" value="Chromosome I"/>
</dbReference>
<protein>
    <submittedName>
        <fullName evidence="1">Uncharacterized protein</fullName>
    </submittedName>
</protein>
<name>A0A1H1XJU6_9BRAD</name>
<keyword evidence="2" id="KW-1185">Reference proteome</keyword>
<accession>A0A1H1XJU6</accession>
<proteinExistence type="predicted"/>
<gene>
    <name evidence="1" type="ORF">SAMN05444158_4341</name>
</gene>